<dbReference type="Gene3D" id="3.30.710.10">
    <property type="entry name" value="Potassium Channel Kv1.1, Chain A"/>
    <property type="match status" value="1"/>
</dbReference>
<name>A0ABQ8XCT4_9EUKA</name>
<sequence length="522" mass="60930">MSQEKQNEPKQLEVTKELRDYHNSEIRYVCTDENYIYSGAFDGSFKALPIESVDRKQAKVFPVHTSMLFQIQNFGDNLIICGSDGGIYIVDRKTGDKILTFEKPNNFTSIVFETFQYKDMVISISDCETIYFFKAQTGKIIKKLQITQGDNIYCADIKDDIFLAGGLNGILYFIDLNTLEIKKKVDHDCSIEGLCVDNEIVYYVLSKEADNVVLLNINTYKHIKFLEGHTDKMVVVKKMMGHLFTVSQNFVIRIWDLNTHECKFIINTTMEVWSIDCTDKYLVCAMSKSLVLVDISEHIIYNPRLDFYDLFENKTLTDNEIHGMAVHSSMIEIRARETFNNVKKSLESNYSKEQTLQFLEWAYGKPGNYQKILQIFQKLKIENYQDKNNFQLDLKNCYQDDDSKDFFLVVNTAYSDCEEDEDDDLEEIPIHKVILIAHCGLFRDFFENIKEETNKVTDYSGKSIESIEQFIKYLYFGEFNLTADDDPQLIIEELEDAGSYYQLNQIEKYESYIKKLKNEYNL</sequence>
<dbReference type="InterPro" id="IPR011333">
    <property type="entry name" value="SKP1/BTB/POZ_sf"/>
</dbReference>
<dbReference type="SUPFAM" id="SSF54695">
    <property type="entry name" value="POZ domain"/>
    <property type="match status" value="1"/>
</dbReference>
<dbReference type="InterPro" id="IPR036322">
    <property type="entry name" value="WD40_repeat_dom_sf"/>
</dbReference>
<proteinExistence type="predicted"/>
<dbReference type="InterPro" id="IPR015943">
    <property type="entry name" value="WD40/YVTN_repeat-like_dom_sf"/>
</dbReference>
<keyword evidence="1" id="KW-0853">WD repeat</keyword>
<dbReference type="CDD" id="cd18186">
    <property type="entry name" value="BTB_POZ_ZBTB_KLHL-like"/>
    <property type="match status" value="1"/>
</dbReference>
<keyword evidence="5" id="KW-1185">Reference proteome</keyword>
<comment type="caution">
    <text evidence="4">The sequence shown here is derived from an EMBL/GenBank/DDBJ whole genome shotgun (WGS) entry which is preliminary data.</text>
</comment>
<dbReference type="InterPro" id="IPR000210">
    <property type="entry name" value="BTB/POZ_dom"/>
</dbReference>
<protein>
    <submittedName>
        <fullName evidence="4">Division protein</fullName>
    </submittedName>
</protein>
<feature type="domain" description="BTB" evidence="3">
    <location>
        <begin position="404"/>
        <end position="483"/>
    </location>
</feature>
<keyword evidence="2" id="KW-0677">Repeat</keyword>
<dbReference type="PANTHER" id="PTHR22847:SF637">
    <property type="entry name" value="WD REPEAT DOMAIN 5B"/>
    <property type="match status" value="1"/>
</dbReference>
<gene>
    <name evidence="4" type="ORF">M0813_07000</name>
</gene>
<evidence type="ECO:0000313" key="4">
    <source>
        <dbReference type="EMBL" id="KAJ6230361.1"/>
    </source>
</evidence>
<dbReference type="InterPro" id="IPR001680">
    <property type="entry name" value="WD40_rpt"/>
</dbReference>
<dbReference type="PANTHER" id="PTHR22847">
    <property type="entry name" value="WD40 REPEAT PROTEIN"/>
    <property type="match status" value="1"/>
</dbReference>
<dbReference type="EMBL" id="JAOAOG010000313">
    <property type="protein sequence ID" value="KAJ6230361.1"/>
    <property type="molecule type" value="Genomic_DNA"/>
</dbReference>
<dbReference type="Proteomes" id="UP001150062">
    <property type="component" value="Unassembled WGS sequence"/>
</dbReference>
<accession>A0ABQ8XCT4</accession>
<organism evidence="4 5">
    <name type="scientific">Anaeramoeba flamelloides</name>
    <dbReference type="NCBI Taxonomy" id="1746091"/>
    <lineage>
        <taxon>Eukaryota</taxon>
        <taxon>Metamonada</taxon>
        <taxon>Anaeramoebidae</taxon>
        <taxon>Anaeramoeba</taxon>
    </lineage>
</organism>
<dbReference type="SUPFAM" id="SSF50978">
    <property type="entry name" value="WD40 repeat-like"/>
    <property type="match status" value="1"/>
</dbReference>
<evidence type="ECO:0000313" key="5">
    <source>
        <dbReference type="Proteomes" id="UP001150062"/>
    </source>
</evidence>
<dbReference type="PROSITE" id="PS50097">
    <property type="entry name" value="BTB"/>
    <property type="match status" value="1"/>
</dbReference>
<dbReference type="SMART" id="SM00320">
    <property type="entry name" value="WD40"/>
    <property type="match status" value="4"/>
</dbReference>
<evidence type="ECO:0000256" key="2">
    <source>
        <dbReference type="ARBA" id="ARBA00022737"/>
    </source>
</evidence>
<dbReference type="Gene3D" id="2.130.10.10">
    <property type="entry name" value="YVTN repeat-like/Quinoprotein amine dehydrogenase"/>
    <property type="match status" value="2"/>
</dbReference>
<evidence type="ECO:0000256" key="1">
    <source>
        <dbReference type="ARBA" id="ARBA00022574"/>
    </source>
</evidence>
<evidence type="ECO:0000259" key="3">
    <source>
        <dbReference type="PROSITE" id="PS50097"/>
    </source>
</evidence>
<reference evidence="4" key="1">
    <citation type="submission" date="2022-08" db="EMBL/GenBank/DDBJ databases">
        <title>Novel sulfate-reducing endosymbionts in the free-living metamonad Anaeramoeba.</title>
        <authorList>
            <person name="Jerlstrom-Hultqvist J."/>
            <person name="Cepicka I."/>
            <person name="Gallot-Lavallee L."/>
            <person name="Salas-Leiva D."/>
            <person name="Curtis B.A."/>
            <person name="Zahonova K."/>
            <person name="Pipaliya S."/>
            <person name="Dacks J."/>
            <person name="Roger A.J."/>
        </authorList>
    </citation>
    <scope>NUCLEOTIDE SEQUENCE</scope>
    <source>
        <strain evidence="4">Schooner1</strain>
    </source>
</reference>
<dbReference type="Pfam" id="PF00651">
    <property type="entry name" value="BTB"/>
    <property type="match status" value="1"/>
</dbReference>